<gene>
    <name evidence="2" type="ORF">G3I21_31485</name>
</gene>
<proteinExistence type="predicted"/>
<comment type="caution">
    <text evidence="2">The sequence shown here is derived from an EMBL/GenBank/DDBJ whole genome shotgun (WGS) entry which is preliminary data.</text>
</comment>
<evidence type="ECO:0000313" key="2">
    <source>
        <dbReference type="EMBL" id="NEB96156.1"/>
    </source>
</evidence>
<reference evidence="2 3" key="1">
    <citation type="submission" date="2020-01" db="EMBL/GenBank/DDBJ databases">
        <title>Insect and environment-associated Actinomycetes.</title>
        <authorList>
            <person name="Currrie C."/>
            <person name="Chevrette M."/>
            <person name="Carlson C."/>
            <person name="Stubbendieck R."/>
            <person name="Wendt-Pienkowski E."/>
        </authorList>
    </citation>
    <scope>NUCLEOTIDE SEQUENCE [LARGE SCALE GENOMIC DNA]</scope>
    <source>
        <strain evidence="2 3">SID7754</strain>
    </source>
</reference>
<organism evidence="2 3">
    <name type="scientific">Streptomyces bauhiniae</name>
    <dbReference type="NCBI Taxonomy" id="2340725"/>
    <lineage>
        <taxon>Bacteria</taxon>
        <taxon>Bacillati</taxon>
        <taxon>Actinomycetota</taxon>
        <taxon>Actinomycetes</taxon>
        <taxon>Kitasatosporales</taxon>
        <taxon>Streptomycetaceae</taxon>
        <taxon>Streptomyces</taxon>
    </lineage>
</organism>
<protein>
    <submittedName>
        <fullName evidence="2">DUF4240 domain-containing protein</fullName>
    </submittedName>
</protein>
<dbReference type="AlphaFoldDB" id="A0A7K3R282"/>
<sequence length="196" mass="22690">MDIDSFWKLIEECRRQTRDRDERLAWLRDELSRRPLTEIVQFQVRLDEVTHEAFTWDLWAAAERIFGGWCSDDGFCYFGLWMVGLGWDAFSRAVADPDALADAPEVQCLVARPRELWNDDDWPEWESLDYVAKEAYGLLADVDDCDDAFYEAVEAEQDNVGSRGPFGEQWDVRSEAKASRKLPRLSAMFPLGPLAR</sequence>
<dbReference type="Proteomes" id="UP000470520">
    <property type="component" value="Unassembled WGS sequence"/>
</dbReference>
<dbReference type="Pfam" id="PF14024">
    <property type="entry name" value="DUF4240"/>
    <property type="match status" value="1"/>
</dbReference>
<feature type="domain" description="DUF4240" evidence="1">
    <location>
        <begin position="1"/>
        <end position="136"/>
    </location>
</feature>
<dbReference type="RefSeq" id="WP_164195655.1">
    <property type="nucleotide sequence ID" value="NZ_JAAGMR010000353.1"/>
</dbReference>
<evidence type="ECO:0000259" key="1">
    <source>
        <dbReference type="Pfam" id="PF14024"/>
    </source>
</evidence>
<accession>A0A7K3R282</accession>
<name>A0A7K3R282_9ACTN</name>
<dbReference type="InterPro" id="IPR025334">
    <property type="entry name" value="DUF4240"/>
</dbReference>
<dbReference type="EMBL" id="JAAGMR010000353">
    <property type="protein sequence ID" value="NEB96156.1"/>
    <property type="molecule type" value="Genomic_DNA"/>
</dbReference>
<evidence type="ECO:0000313" key="3">
    <source>
        <dbReference type="Proteomes" id="UP000470520"/>
    </source>
</evidence>